<dbReference type="EMBL" id="PGTN01000056">
    <property type="protein sequence ID" value="PJF47289.1"/>
    <property type="molecule type" value="Genomic_DNA"/>
</dbReference>
<dbReference type="GO" id="GO:0016020">
    <property type="term" value="C:membrane"/>
    <property type="evidence" value="ECO:0007669"/>
    <property type="project" value="UniProtKB-SubCell"/>
</dbReference>
<accession>A0A2M8QBW8</accession>
<keyword evidence="4 5" id="KW-0472">Membrane</keyword>
<evidence type="ECO:0000313" key="8">
    <source>
        <dbReference type="Proteomes" id="UP000230790"/>
    </source>
</evidence>
<keyword evidence="3 5" id="KW-1133">Transmembrane helix</keyword>
<evidence type="ECO:0000256" key="5">
    <source>
        <dbReference type="SAM" id="Phobius"/>
    </source>
</evidence>
<evidence type="ECO:0000313" key="7">
    <source>
        <dbReference type="EMBL" id="PJF47289.1"/>
    </source>
</evidence>
<dbReference type="Pfam" id="PF04893">
    <property type="entry name" value="Yip1"/>
    <property type="match status" value="1"/>
</dbReference>
<evidence type="ECO:0000259" key="6">
    <source>
        <dbReference type="Pfam" id="PF04893"/>
    </source>
</evidence>
<proteinExistence type="predicted"/>
<sequence>MTSSSSLFERLQGIVTFKAPVYREVAHDPNALPPAAIIVVVTTLLIGAVSGLLIGPLGFVGAIPGALIGWLLGSWLAAFVASRLFQGQTNTAEMLRILGHTYVFQIPVIIPFVGSIITLVLSIVATVLAIREAAGLDTQKAILTAIIVNIIIFVLSLILGGVIAGVFVGR</sequence>
<evidence type="ECO:0000256" key="4">
    <source>
        <dbReference type="ARBA" id="ARBA00023136"/>
    </source>
</evidence>
<dbReference type="AlphaFoldDB" id="A0A2M8QBW8"/>
<protein>
    <recommendedName>
        <fullName evidence="6">Yip1 domain-containing protein</fullName>
    </recommendedName>
</protein>
<dbReference type="InterPro" id="IPR006977">
    <property type="entry name" value="Yip1_dom"/>
</dbReference>
<name>A0A2M8QBW8_9CHLR</name>
<evidence type="ECO:0000256" key="2">
    <source>
        <dbReference type="ARBA" id="ARBA00022692"/>
    </source>
</evidence>
<feature type="transmembrane region" description="Helical" evidence="5">
    <location>
        <begin position="142"/>
        <end position="168"/>
    </location>
</feature>
<reference evidence="7 8" key="1">
    <citation type="submission" date="2017-11" db="EMBL/GenBank/DDBJ databases">
        <title>Evolution of Phototrophy in the Chloroflexi Phylum Driven by Horizontal Gene Transfer.</title>
        <authorList>
            <person name="Ward L.M."/>
            <person name="Hemp J."/>
            <person name="Shih P.M."/>
            <person name="Mcglynn S.E."/>
            <person name="Fischer W."/>
        </authorList>
    </citation>
    <scope>NUCLEOTIDE SEQUENCE [LARGE SCALE GENOMIC DNA]</scope>
    <source>
        <strain evidence="7">JP3_7</strain>
    </source>
</reference>
<comment type="caution">
    <text evidence="7">The sequence shown here is derived from an EMBL/GenBank/DDBJ whole genome shotgun (WGS) entry which is preliminary data.</text>
</comment>
<feature type="transmembrane region" description="Helical" evidence="5">
    <location>
        <begin position="106"/>
        <end position="130"/>
    </location>
</feature>
<evidence type="ECO:0000256" key="1">
    <source>
        <dbReference type="ARBA" id="ARBA00004141"/>
    </source>
</evidence>
<comment type="subcellular location">
    <subcellularLocation>
        <location evidence="1">Membrane</location>
        <topology evidence="1">Multi-pass membrane protein</topology>
    </subcellularLocation>
</comment>
<feature type="transmembrane region" description="Helical" evidence="5">
    <location>
        <begin position="67"/>
        <end position="86"/>
    </location>
</feature>
<feature type="domain" description="Yip1" evidence="6">
    <location>
        <begin position="21"/>
        <end position="158"/>
    </location>
</feature>
<evidence type="ECO:0000256" key="3">
    <source>
        <dbReference type="ARBA" id="ARBA00022989"/>
    </source>
</evidence>
<gene>
    <name evidence="7" type="ORF">CUN48_09345</name>
</gene>
<dbReference type="Proteomes" id="UP000230790">
    <property type="component" value="Unassembled WGS sequence"/>
</dbReference>
<keyword evidence="2 5" id="KW-0812">Transmembrane</keyword>
<organism evidence="7 8">
    <name type="scientific">Candidatus Thermofonsia Clade 3 bacterium</name>
    <dbReference type="NCBI Taxonomy" id="2364212"/>
    <lineage>
        <taxon>Bacteria</taxon>
        <taxon>Bacillati</taxon>
        <taxon>Chloroflexota</taxon>
        <taxon>Candidatus Thermofontia</taxon>
        <taxon>Candidatus Thermofonsia Clade 3</taxon>
    </lineage>
</organism>
<feature type="transmembrane region" description="Helical" evidence="5">
    <location>
        <begin position="35"/>
        <end position="55"/>
    </location>
</feature>